<keyword evidence="3" id="KW-0436">Ligase</keyword>
<keyword evidence="11" id="KW-1185">Reference proteome</keyword>
<dbReference type="GO" id="GO:0004816">
    <property type="term" value="F:asparagine-tRNA ligase activity"/>
    <property type="evidence" value="ECO:0007669"/>
    <property type="project" value="UniProtKB-EC"/>
</dbReference>
<comment type="similarity">
    <text evidence="1">Belongs to the class-II aminoacyl-tRNA synthetase family.</text>
</comment>
<proteinExistence type="inferred from homology"/>
<dbReference type="InterPro" id="IPR004522">
    <property type="entry name" value="Asn-tRNA-ligase"/>
</dbReference>
<organism evidence="9 11">
    <name type="scientific">Nitzschia inconspicua</name>
    <dbReference type="NCBI Taxonomy" id="303405"/>
    <lineage>
        <taxon>Eukaryota</taxon>
        <taxon>Sar</taxon>
        <taxon>Stramenopiles</taxon>
        <taxon>Ochrophyta</taxon>
        <taxon>Bacillariophyta</taxon>
        <taxon>Bacillariophyceae</taxon>
        <taxon>Bacillariophycidae</taxon>
        <taxon>Bacillariales</taxon>
        <taxon>Bacillariaceae</taxon>
        <taxon>Nitzschia</taxon>
    </lineage>
</organism>
<evidence type="ECO:0000313" key="10">
    <source>
        <dbReference type="EMBL" id="KAG7340465.1"/>
    </source>
</evidence>
<dbReference type="PANTHER" id="PTHR22594">
    <property type="entry name" value="ASPARTYL/LYSYL-TRNA SYNTHETASE"/>
    <property type="match status" value="1"/>
</dbReference>
<evidence type="ECO:0000256" key="4">
    <source>
        <dbReference type="ARBA" id="ARBA00022741"/>
    </source>
</evidence>
<gene>
    <name evidence="10" type="ORF">IV203_024008</name>
    <name evidence="9" type="ORF">IV203_024554</name>
</gene>
<evidence type="ECO:0000313" key="9">
    <source>
        <dbReference type="EMBL" id="KAG7338306.1"/>
    </source>
</evidence>
<dbReference type="NCBIfam" id="TIGR00457">
    <property type="entry name" value="asnS"/>
    <property type="match status" value="1"/>
</dbReference>
<evidence type="ECO:0000256" key="1">
    <source>
        <dbReference type="ARBA" id="ARBA00008226"/>
    </source>
</evidence>
<dbReference type="PANTHER" id="PTHR22594:SF34">
    <property type="entry name" value="ASPARAGINE--TRNA LIGASE, MITOCHONDRIAL-RELATED"/>
    <property type="match status" value="1"/>
</dbReference>
<dbReference type="GO" id="GO:0005524">
    <property type="term" value="F:ATP binding"/>
    <property type="evidence" value="ECO:0007669"/>
    <property type="project" value="UniProtKB-KW"/>
</dbReference>
<keyword evidence="6" id="KW-0648">Protein biosynthesis</keyword>
<feature type="domain" description="Aminoacyl-transfer RNA synthetases class-II family profile" evidence="8">
    <location>
        <begin position="709"/>
        <end position="1045"/>
    </location>
</feature>
<dbReference type="HAMAP" id="MF_00534">
    <property type="entry name" value="Asn_tRNA_synth"/>
    <property type="match status" value="1"/>
</dbReference>
<evidence type="ECO:0000256" key="7">
    <source>
        <dbReference type="ARBA" id="ARBA00023146"/>
    </source>
</evidence>
<dbReference type="GO" id="GO:0006421">
    <property type="term" value="P:asparaginyl-tRNA aminoacylation"/>
    <property type="evidence" value="ECO:0007669"/>
    <property type="project" value="InterPro"/>
</dbReference>
<reference evidence="9" key="1">
    <citation type="journal article" date="2021" name="Sci. Rep.">
        <title>Diploid genomic architecture of Nitzschia inconspicua, an elite biomass production diatom.</title>
        <authorList>
            <person name="Oliver A."/>
            <person name="Podell S."/>
            <person name="Pinowska A."/>
            <person name="Traller J.C."/>
            <person name="Smith S.R."/>
            <person name="McClure R."/>
            <person name="Beliaev A."/>
            <person name="Bohutskyi P."/>
            <person name="Hill E.A."/>
            <person name="Rabines A."/>
            <person name="Zheng H."/>
            <person name="Allen L.Z."/>
            <person name="Kuo A."/>
            <person name="Grigoriev I.V."/>
            <person name="Allen A.E."/>
            <person name="Hazlebeck D."/>
            <person name="Allen E.E."/>
        </authorList>
    </citation>
    <scope>NUCLEOTIDE SEQUENCE</scope>
    <source>
        <strain evidence="9">Hildebrandi</strain>
    </source>
</reference>
<dbReference type="EMBL" id="JAGRRH010000027">
    <property type="protein sequence ID" value="KAG7340465.1"/>
    <property type="molecule type" value="Genomic_DNA"/>
</dbReference>
<dbReference type="Proteomes" id="UP000693970">
    <property type="component" value="Unassembled WGS sequence"/>
</dbReference>
<evidence type="ECO:0000313" key="11">
    <source>
        <dbReference type="Proteomes" id="UP000693970"/>
    </source>
</evidence>
<dbReference type="PROSITE" id="PS50862">
    <property type="entry name" value="AA_TRNA_LIGASE_II"/>
    <property type="match status" value="1"/>
</dbReference>
<dbReference type="InterPro" id="IPR004364">
    <property type="entry name" value="Aa-tRNA-synt_II"/>
</dbReference>
<evidence type="ECO:0000256" key="6">
    <source>
        <dbReference type="ARBA" id="ARBA00022917"/>
    </source>
</evidence>
<dbReference type="InterPro" id="IPR006195">
    <property type="entry name" value="aa-tRNA-synth_II"/>
</dbReference>
<dbReference type="Pfam" id="PF00152">
    <property type="entry name" value="tRNA-synt_2"/>
    <property type="match status" value="1"/>
</dbReference>
<dbReference type="FunFam" id="3.30.930.10:FF:000016">
    <property type="entry name" value="Asparagine--tRNA ligase"/>
    <property type="match status" value="1"/>
</dbReference>
<dbReference type="AlphaFoldDB" id="A0A9K3P977"/>
<keyword evidence="4" id="KW-0547">Nucleotide-binding</keyword>
<keyword evidence="7" id="KW-0030">Aminoacyl-tRNA synthetase</keyword>
<reference evidence="9" key="2">
    <citation type="submission" date="2021-04" db="EMBL/GenBank/DDBJ databases">
        <authorList>
            <person name="Podell S."/>
        </authorList>
    </citation>
    <scope>NUCLEOTIDE SEQUENCE</scope>
    <source>
        <strain evidence="9">Hildebrandi</strain>
    </source>
</reference>
<dbReference type="OrthoDB" id="1931232at2759"/>
<dbReference type="InterPro" id="IPR004365">
    <property type="entry name" value="NA-bd_OB_tRNA"/>
</dbReference>
<keyword evidence="5" id="KW-0067">ATP-binding</keyword>
<dbReference type="Pfam" id="PF01336">
    <property type="entry name" value="tRNA_anti-codon"/>
    <property type="match status" value="1"/>
</dbReference>
<name>A0A9K3P977_9STRA</name>
<dbReference type="EMBL" id="JAGRRH010000060">
    <property type="protein sequence ID" value="KAG7338306.1"/>
    <property type="molecule type" value="Genomic_DNA"/>
</dbReference>
<comment type="caution">
    <text evidence="9">The sequence shown here is derived from an EMBL/GenBank/DDBJ whole genome shotgun (WGS) entry which is preliminary data.</text>
</comment>
<evidence type="ECO:0000259" key="8">
    <source>
        <dbReference type="PROSITE" id="PS50862"/>
    </source>
</evidence>
<sequence>MSTAVTPTPGRGVTLPLPTATTKLSQQLQAHNSLFDVDLMLQDMIALTTKMTDTLFGEDDRARKKMKISYQDHIRALTAAHSKMESSFKLNGLAFATKNFQSGRRSETNVEIKRGYVNIPVEKRKAPEDVRQAAVLALAPPPKKSRESAANPAPLPAESLEGKVREFVATTPPANGTIYDLRELVQALCVQASSPIYQLSAKKVAPVLKLLGKLVCGVSTLERRCTSYRRDLILPSTGDDGAAVGRRPLISIHNIPDLNGNVLVNVGMTEGRDDLENCMNQIVAREREERGLPPQLSNTKYFSKHTRSKYDALASSLPGVARVKTSTTRTQGVRRQMARGSERNLYANIATVLDFNFIPVHPILKNGKLEYWQSHLENLDESATLLAGKIQSRLPDFLRGRCPFHLQKHWLLIRAGFAEQGFNRRWGEHRRASFLKDVGTRNRPQYQLFPHESVSEDQAPNGRGTFQQLEQRLGLGVRKADRARVLALFKWTEIDEAHLGKLSYGDGRAGTLDFKKYKHICFMFELFFAVALEPSRNITENPTSWKHRWAATSDVLVLYASSSTMTSEPPTGIVPRVKAVDATEPTNGPVLIKGWVRTIRKQKTVAFVEVNDGSNLAGIQCVLTFDSIDDLSKAELDKVTTGCSVVVEGPLMESQGGKQALEVVATKIRVVGDCPGDSYPLAKKRHTLEYLRTIAHLRPRTNTIAAVARVRSHLAGAIHAFFQQSGFVYVQTPLITASDCEGAGELFRVTTLEMDKVSSLPLKKSEDGKSTTDEIDSSQDFFGKPAYLTVSGQLGGETYASALGDIYTFGPTFRAENSQTTRHLAEFHMVEPEMAFADLEAAMENAEHMLKYVVKHVLDTCNEDLTFFGKFYEKNLLARLEKLVSQPFARVSYRQAIDYLQEEIAKDPSKWQFPEVEFGTDLATEHERWLAETKFESAVFVYNYPRSIKAFYMRDNDEDGGETVNAMDLLVPGVGELIGGSQREERLETLLEKMKEVDLDPDEYWWYLDLRRFGSVPHSGYGLGFERLVTYVCGIENIREAIAFPRYPGHAEF</sequence>
<accession>A0A9K3P977</accession>
<dbReference type="EC" id="6.1.1.22" evidence="2"/>
<dbReference type="CDD" id="cd04318">
    <property type="entry name" value="EcAsnRS_like_N"/>
    <property type="match status" value="1"/>
</dbReference>
<dbReference type="CDD" id="cd00776">
    <property type="entry name" value="AsxRS_core"/>
    <property type="match status" value="1"/>
</dbReference>
<evidence type="ECO:0000256" key="3">
    <source>
        <dbReference type="ARBA" id="ARBA00022598"/>
    </source>
</evidence>
<dbReference type="GO" id="GO:0005739">
    <property type="term" value="C:mitochondrion"/>
    <property type="evidence" value="ECO:0007669"/>
    <property type="project" value="TreeGrafter"/>
</dbReference>
<dbReference type="GO" id="GO:0003676">
    <property type="term" value="F:nucleic acid binding"/>
    <property type="evidence" value="ECO:0007669"/>
    <property type="project" value="InterPro"/>
</dbReference>
<dbReference type="NCBIfam" id="NF003037">
    <property type="entry name" value="PRK03932.1"/>
    <property type="match status" value="1"/>
</dbReference>
<evidence type="ECO:0000256" key="5">
    <source>
        <dbReference type="ARBA" id="ARBA00022840"/>
    </source>
</evidence>
<evidence type="ECO:0000256" key="2">
    <source>
        <dbReference type="ARBA" id="ARBA00012816"/>
    </source>
</evidence>
<protein>
    <recommendedName>
        <fullName evidence="2">asparagine--tRNA ligase</fullName>
        <ecNumber evidence="2">6.1.1.22</ecNumber>
    </recommendedName>
</protein>